<name>A0A0S2DFL6_LYSEN</name>
<dbReference type="STRING" id="69.GLE_2030"/>
<feature type="signal peptide" evidence="1">
    <location>
        <begin position="1"/>
        <end position="20"/>
    </location>
</feature>
<keyword evidence="1" id="KW-0732">Signal</keyword>
<sequence>MRQSAIAAMACFALAWPALGAAGAHGISLGAGEVPKGWAAIAAPEDAAQWQCAIDALRPWQVSADDGERVRIAPPQPAPPLQVALADGVMRAAGDGRIEWTPRQGAAAKAGFVLSNADLRPRAATEFGGDVFLAEGRSHDGRHEGAIVRFERRDAQRWRIHRALELDATPAAAARSGERDWVVLTQTGLVAIDLAAQRQRPLHRNPRWARLQPQSLQASGAGWLIGTAHGLIRLQPFGEHYSEQWLVPENCRRLAAPQCGCRPQRLER</sequence>
<accession>A0A0S2DFL6</accession>
<evidence type="ECO:0000313" key="2">
    <source>
        <dbReference type="EMBL" id="ALN57380.1"/>
    </source>
</evidence>
<dbReference type="Proteomes" id="UP000061569">
    <property type="component" value="Chromosome"/>
</dbReference>
<protein>
    <submittedName>
        <fullName evidence="2">Uncharacterized protein</fullName>
    </submittedName>
</protein>
<dbReference type="EMBL" id="CP013140">
    <property type="protein sequence ID" value="ALN57380.1"/>
    <property type="molecule type" value="Genomic_DNA"/>
</dbReference>
<organism evidence="2 3">
    <name type="scientific">Lysobacter enzymogenes</name>
    <dbReference type="NCBI Taxonomy" id="69"/>
    <lineage>
        <taxon>Bacteria</taxon>
        <taxon>Pseudomonadati</taxon>
        <taxon>Pseudomonadota</taxon>
        <taxon>Gammaproteobacteria</taxon>
        <taxon>Lysobacterales</taxon>
        <taxon>Lysobacteraceae</taxon>
        <taxon>Lysobacter</taxon>
    </lineage>
</organism>
<reference evidence="2 3" key="1">
    <citation type="submission" date="2015-11" db="EMBL/GenBank/DDBJ databases">
        <title>Genome sequences of Lysobacter enzymogenes strain C3 and Lysobacter antibioticus ATCC 29479.</title>
        <authorList>
            <person name="Kobayashi D.Y."/>
        </authorList>
    </citation>
    <scope>NUCLEOTIDE SEQUENCE [LARGE SCALE GENOMIC DNA]</scope>
    <source>
        <strain evidence="2 3">C3</strain>
    </source>
</reference>
<proteinExistence type="predicted"/>
<gene>
    <name evidence="2" type="ORF">GLE_2030</name>
</gene>
<dbReference type="PATRIC" id="fig|69.6.peg.1995"/>
<evidence type="ECO:0000256" key="1">
    <source>
        <dbReference type="SAM" id="SignalP"/>
    </source>
</evidence>
<feature type="chain" id="PRO_5006594764" evidence="1">
    <location>
        <begin position="21"/>
        <end position="268"/>
    </location>
</feature>
<dbReference type="AlphaFoldDB" id="A0A0S2DFL6"/>
<dbReference type="KEGG" id="lez:GLE_2030"/>
<evidence type="ECO:0000313" key="3">
    <source>
        <dbReference type="Proteomes" id="UP000061569"/>
    </source>
</evidence>